<proteinExistence type="predicted"/>
<evidence type="ECO:0000313" key="3">
    <source>
        <dbReference type="Proteomes" id="UP001152561"/>
    </source>
</evidence>
<feature type="compositionally biased region" description="Low complexity" evidence="1">
    <location>
        <begin position="74"/>
        <end position="83"/>
    </location>
</feature>
<feature type="region of interest" description="Disordered" evidence="1">
    <location>
        <begin position="1"/>
        <end position="130"/>
    </location>
</feature>
<evidence type="ECO:0000313" key="2">
    <source>
        <dbReference type="EMBL" id="KAJ8531034.1"/>
    </source>
</evidence>
<evidence type="ECO:0000256" key="1">
    <source>
        <dbReference type="SAM" id="MobiDB-lite"/>
    </source>
</evidence>
<accession>A0A9Q1L8I4</accession>
<organism evidence="2 3">
    <name type="scientific">Anisodus acutangulus</name>
    <dbReference type="NCBI Taxonomy" id="402998"/>
    <lineage>
        <taxon>Eukaryota</taxon>
        <taxon>Viridiplantae</taxon>
        <taxon>Streptophyta</taxon>
        <taxon>Embryophyta</taxon>
        <taxon>Tracheophyta</taxon>
        <taxon>Spermatophyta</taxon>
        <taxon>Magnoliopsida</taxon>
        <taxon>eudicotyledons</taxon>
        <taxon>Gunneridae</taxon>
        <taxon>Pentapetalae</taxon>
        <taxon>asterids</taxon>
        <taxon>lamiids</taxon>
        <taxon>Solanales</taxon>
        <taxon>Solanaceae</taxon>
        <taxon>Solanoideae</taxon>
        <taxon>Hyoscyameae</taxon>
        <taxon>Anisodus</taxon>
    </lineage>
</organism>
<keyword evidence="3" id="KW-1185">Reference proteome</keyword>
<feature type="compositionally biased region" description="Basic residues" evidence="1">
    <location>
        <begin position="1"/>
        <end position="11"/>
    </location>
</feature>
<gene>
    <name evidence="2" type="ORF">K7X08_025765</name>
</gene>
<reference evidence="3" key="1">
    <citation type="journal article" date="2023" name="Proc. Natl. Acad. Sci. U.S.A.">
        <title>Genomic and structural basis for evolution of tropane alkaloid biosynthesis.</title>
        <authorList>
            <person name="Wanga Y.-J."/>
            <person name="Taina T."/>
            <person name="Yua J.-Y."/>
            <person name="Lia J."/>
            <person name="Xua B."/>
            <person name="Chenc J."/>
            <person name="D'Auriad J.C."/>
            <person name="Huanga J.-P."/>
            <person name="Huanga S.-X."/>
        </authorList>
    </citation>
    <scope>NUCLEOTIDE SEQUENCE [LARGE SCALE GENOMIC DNA]</scope>
    <source>
        <strain evidence="3">cv. KIB-2019</strain>
    </source>
</reference>
<dbReference type="AlphaFoldDB" id="A0A9Q1L8I4"/>
<feature type="compositionally biased region" description="Basic and acidic residues" evidence="1">
    <location>
        <begin position="56"/>
        <end position="73"/>
    </location>
</feature>
<name>A0A9Q1L8I4_9SOLA</name>
<dbReference type="Proteomes" id="UP001152561">
    <property type="component" value="Unassembled WGS sequence"/>
</dbReference>
<protein>
    <submittedName>
        <fullName evidence="2">Uncharacterized protein</fullName>
    </submittedName>
</protein>
<sequence length="130" mass="14615">MKRKRKKKKYKESKGVAITTDEQGDKTRTNDKCMNNNDPTENHQEEEGSNSSSHNQQHEESTQHSPNETEHGKNNNLESVNNNKHGEEPQGMQHLLCQPDKVSTSIPSEIKALPGGSGNWSVPILGWKEL</sequence>
<comment type="caution">
    <text evidence="2">The sequence shown here is derived from an EMBL/GenBank/DDBJ whole genome shotgun (WGS) entry which is preliminary data.</text>
</comment>
<dbReference type="EMBL" id="JAJAGQ010000021">
    <property type="protein sequence ID" value="KAJ8531034.1"/>
    <property type="molecule type" value="Genomic_DNA"/>
</dbReference>